<keyword evidence="6" id="KW-0436">Ligase</keyword>
<dbReference type="FunFam" id="2.40.50.100:FF:000003">
    <property type="entry name" value="Acetyl-CoA carboxylase biotin carboxyl carrier protein"/>
    <property type="match status" value="1"/>
</dbReference>
<dbReference type="PROSITE" id="PS50989">
    <property type="entry name" value="COA_CT_CTER"/>
    <property type="match status" value="1"/>
</dbReference>
<dbReference type="InterPro" id="IPR005479">
    <property type="entry name" value="CPAse_ATP-bd"/>
</dbReference>
<dbReference type="SUPFAM" id="SSF52096">
    <property type="entry name" value="ClpP/crotonase"/>
    <property type="match status" value="2"/>
</dbReference>
<comment type="caution">
    <text evidence="18">The sequence shown here is derived from an EMBL/GenBank/DDBJ whole genome shotgun (WGS) entry which is preliminary data.</text>
</comment>
<dbReference type="Gene3D" id="3.40.50.20">
    <property type="match status" value="1"/>
</dbReference>
<dbReference type="InterPro" id="IPR011763">
    <property type="entry name" value="COA_CT_C"/>
</dbReference>
<keyword evidence="7 12" id="KW-0547">Nucleotide-binding</keyword>
<evidence type="ECO:0000256" key="5">
    <source>
        <dbReference type="ARBA" id="ARBA00017242"/>
    </source>
</evidence>
<evidence type="ECO:0000256" key="6">
    <source>
        <dbReference type="ARBA" id="ARBA00022598"/>
    </source>
</evidence>
<dbReference type="FunFam" id="3.40.50.20:FF:000010">
    <property type="entry name" value="Propionyl-CoA carboxylase subunit alpha"/>
    <property type="match status" value="1"/>
</dbReference>
<dbReference type="Gene3D" id="2.40.50.100">
    <property type="match status" value="1"/>
</dbReference>
<dbReference type="InterPro" id="IPR029045">
    <property type="entry name" value="ClpP/crotonase-like_dom_sf"/>
</dbReference>
<sequence length="1099" mass="118014">MKFNKLLIANRGEIAIRIARAADEMGIETVAVYSADDETSLHLAHADHAVLLPGKGAHAYLNTEAVVDAALQSSADAVHPGYGFLSETPELARRCAENGITFIGPTPETLEALGDKAAARALAQRCDVPVVPGTEGPTSLAEATDSAASLGDDAAIVIKAISGGGGRGMRIVQPGENIGHAFQACAREAQAAFGDDRLYVERLIQKARHIEVQILGDGCGNATHLWERECSLQRRNQKLIEIAPCPTLAASTRDRLLDAALRMAQQVNYAGLGTFEFLVDEAGSDYFFIEANPRLQVEHTITEEVTGVDLVQSQLAVLGGASLTDLGLEQNQVPSPAGYAIQCRVNMETLDAEGNILPGGGTLATFEPPTGPGVRVDTFGYRGYTTNPHFDSLLAKLVVHSRSNDYRQAVRKAYRSLRQFRIEGVKTNTAFLQALLSRAAVADNQVYTRYVDDQMPGLVAESQHEHPQLFGSAQPDTGTEPGPDHTVAPEGTEPARAPMQGRLVTMSVAEGETVAKGQTLAILEAMKMEHEIQAPTAGIIRALPLPEGDYVTDGQALAYIEPRESGQNEEVVEQKVDLEHIRPDLAESLESHHLTLDEGRPDAVAKRHKLGMLTARENVANICDDGSFMEYGALTFAAQRRRRSVDDLRRSTPADGLVAGVGAVNGQLFDEDQARCAVLAYDYTVLAGTQGTMNHQKTDRVLQVAEDQHLPVIFFTEGGGGRPGDTDNATKIAGLDSPSFLQYARLTALAPRIGIVSGRCFAGNAVFAGSSDLLIATRNATLGMAGPAMIEGGGLGVYAPEEVGPMSVQVANGVVDCLVEDEQEAARVARQLMSYFQGQLPEWSCPDQRLLRSSIPENRLRSYDIRALIQTLVDTDSCLELRPDFTPGMVTAFARIEGRPVGLIANDPRHLGGAICANGADKASRFMQLCDAYDVPLVSLCDTPGFMVGPEAEKTGLVRHTSRMFVTAASLQVPVLSIVLRKGYGLGAMGMTAGSFHAPFFNVSWPTGEFGGMGLEGAVRLGYRNEIANAGDEAAQKAMFDKLVAEQYEKGKALNMAASLEIDAVIDPADTRSWILRGLKSVKKPGPRNGRRRPMIDTW</sequence>
<dbReference type="SUPFAM" id="SSF51230">
    <property type="entry name" value="Single hybrid motif"/>
    <property type="match status" value="1"/>
</dbReference>
<dbReference type="InterPro" id="IPR005481">
    <property type="entry name" value="BC-like_N"/>
</dbReference>
<comment type="cofactor">
    <cofactor evidence="1">
        <name>biotin</name>
        <dbReference type="ChEBI" id="CHEBI:57586"/>
    </cofactor>
</comment>
<dbReference type="Pfam" id="PF01039">
    <property type="entry name" value="Carboxyl_trans"/>
    <property type="match status" value="1"/>
</dbReference>
<comment type="function">
    <text evidence="2">This protein is a component of the acetyl coenzyme A carboxylase complex; first, biotin carboxylase catalyzes the carboxylation of the carrier protein and then the transcarboxylase transfers the carboxyl group to form malonyl-CoA.</text>
</comment>
<dbReference type="InterPro" id="IPR011764">
    <property type="entry name" value="Biotin_carboxylation_dom"/>
</dbReference>
<dbReference type="GO" id="GO:0046872">
    <property type="term" value="F:metal ion binding"/>
    <property type="evidence" value="ECO:0007669"/>
    <property type="project" value="InterPro"/>
</dbReference>
<dbReference type="Pfam" id="PF02786">
    <property type="entry name" value="CPSase_L_D2"/>
    <property type="match status" value="1"/>
</dbReference>
<evidence type="ECO:0000256" key="10">
    <source>
        <dbReference type="ARBA" id="ARBA00033786"/>
    </source>
</evidence>
<dbReference type="InterPro" id="IPR011053">
    <property type="entry name" value="Single_hybrid_motif"/>
</dbReference>
<evidence type="ECO:0000256" key="3">
    <source>
        <dbReference type="ARBA" id="ARBA00004956"/>
    </source>
</evidence>
<evidence type="ECO:0000313" key="19">
    <source>
        <dbReference type="Proteomes" id="UP000536442"/>
    </source>
</evidence>
<dbReference type="SUPFAM" id="SSF52440">
    <property type="entry name" value="PreATP-grasp domain"/>
    <property type="match status" value="1"/>
</dbReference>
<dbReference type="InterPro" id="IPR016185">
    <property type="entry name" value="PreATP-grasp_dom_sf"/>
</dbReference>
<evidence type="ECO:0000256" key="4">
    <source>
        <dbReference type="ARBA" id="ARBA00011750"/>
    </source>
</evidence>
<reference evidence="18 19" key="1">
    <citation type="submission" date="2020-03" db="EMBL/GenBank/DDBJ databases">
        <title>Metagenomic, metatranscriptomic, and metabolomic analyses revealed the key microbes and metabolic features during the fermentation of ganjang, Korean traditional soy sauce.</title>
        <authorList>
            <person name="Chun B.H."/>
            <person name="Jeon C.O."/>
        </authorList>
    </citation>
    <scope>NUCLEOTIDE SEQUENCE [LARGE SCALE GENOMIC DNA]</scope>
    <source>
        <strain evidence="18 19">KG14</strain>
    </source>
</reference>
<dbReference type="InterPro" id="IPR011761">
    <property type="entry name" value="ATP-grasp"/>
</dbReference>
<gene>
    <name evidence="18" type="ORF">HLV39_10085</name>
</gene>
<dbReference type="InterPro" id="IPR001882">
    <property type="entry name" value="Biotin_BS"/>
</dbReference>
<evidence type="ECO:0000259" key="17">
    <source>
        <dbReference type="PROSITE" id="PS50989"/>
    </source>
</evidence>
<evidence type="ECO:0000256" key="8">
    <source>
        <dbReference type="ARBA" id="ARBA00022840"/>
    </source>
</evidence>
<dbReference type="InterPro" id="IPR000089">
    <property type="entry name" value="Biotin_lipoyl"/>
</dbReference>
<dbReference type="InterPro" id="IPR051602">
    <property type="entry name" value="ACC_Biotin_Carboxylase"/>
</dbReference>
<dbReference type="PANTHER" id="PTHR48095">
    <property type="entry name" value="PYRUVATE CARBOXYLASE SUBUNIT A"/>
    <property type="match status" value="1"/>
</dbReference>
<evidence type="ECO:0000256" key="7">
    <source>
        <dbReference type="ARBA" id="ARBA00022741"/>
    </source>
</evidence>
<dbReference type="Proteomes" id="UP000536442">
    <property type="component" value="Unassembled WGS sequence"/>
</dbReference>
<dbReference type="GO" id="GO:0005524">
    <property type="term" value="F:ATP binding"/>
    <property type="evidence" value="ECO:0007669"/>
    <property type="project" value="UniProtKB-UniRule"/>
</dbReference>
<evidence type="ECO:0000256" key="9">
    <source>
        <dbReference type="ARBA" id="ARBA00023267"/>
    </source>
</evidence>
<dbReference type="AlphaFoldDB" id="A0A851HS94"/>
<dbReference type="GO" id="GO:0004075">
    <property type="term" value="F:biotin carboxylase activity"/>
    <property type="evidence" value="ECO:0007669"/>
    <property type="project" value="UniProtKB-EC"/>
</dbReference>
<evidence type="ECO:0000256" key="13">
    <source>
        <dbReference type="SAM" id="MobiDB-lite"/>
    </source>
</evidence>
<organism evidence="18 19">
    <name type="scientific">Marinobacter adhaerens</name>
    <dbReference type="NCBI Taxonomy" id="1033846"/>
    <lineage>
        <taxon>Bacteria</taxon>
        <taxon>Pseudomonadati</taxon>
        <taxon>Pseudomonadota</taxon>
        <taxon>Gammaproteobacteria</taxon>
        <taxon>Pseudomonadales</taxon>
        <taxon>Marinobacteraceae</taxon>
        <taxon>Marinobacter</taxon>
    </lineage>
</organism>
<dbReference type="PROSITE" id="PS50968">
    <property type="entry name" value="BIOTINYL_LIPOYL"/>
    <property type="match status" value="1"/>
</dbReference>
<dbReference type="Pfam" id="PF00289">
    <property type="entry name" value="Biotin_carb_N"/>
    <property type="match status" value="1"/>
</dbReference>
<dbReference type="InterPro" id="IPR013815">
    <property type="entry name" value="ATP_grasp_subdomain_1"/>
</dbReference>
<evidence type="ECO:0000259" key="16">
    <source>
        <dbReference type="PROSITE" id="PS50979"/>
    </source>
</evidence>
<dbReference type="SUPFAM" id="SSF56059">
    <property type="entry name" value="Glutathione synthetase ATP-binding domain-like"/>
    <property type="match status" value="1"/>
</dbReference>
<keyword evidence="9" id="KW-0092">Biotin</keyword>
<evidence type="ECO:0000259" key="14">
    <source>
        <dbReference type="PROSITE" id="PS50968"/>
    </source>
</evidence>
<dbReference type="Gene3D" id="3.90.226.10">
    <property type="entry name" value="2-enoyl-CoA Hydratase, Chain A, domain 1"/>
    <property type="match status" value="2"/>
</dbReference>
<comment type="subunit">
    <text evidence="4">Acetyl-CoA carboxylase is a heterohexamer of biotin carboxyl carrier protein, biotin carboxylase and the two subunits of carboxyl transferase in a 2:2 complex.</text>
</comment>
<evidence type="ECO:0000256" key="2">
    <source>
        <dbReference type="ARBA" id="ARBA00003761"/>
    </source>
</evidence>
<evidence type="ECO:0000259" key="15">
    <source>
        <dbReference type="PROSITE" id="PS50975"/>
    </source>
</evidence>
<accession>A0A851HS94</accession>
<evidence type="ECO:0000256" key="1">
    <source>
        <dbReference type="ARBA" id="ARBA00001953"/>
    </source>
</evidence>
<dbReference type="InterPro" id="IPR034733">
    <property type="entry name" value="AcCoA_carboxyl_beta"/>
</dbReference>
<name>A0A851HS94_9GAMM</name>
<protein>
    <recommendedName>
        <fullName evidence="5">Biotin carboxylase</fullName>
    </recommendedName>
    <alternativeName>
        <fullName evidence="10">Acetyl-coenzyme A carboxylase biotin carboxylase subunit A</fullName>
    </alternativeName>
</protein>
<dbReference type="EMBL" id="JABEVQ010000005">
    <property type="protein sequence ID" value="NWN91837.1"/>
    <property type="molecule type" value="Genomic_DNA"/>
</dbReference>
<feature type="domain" description="ATP-grasp" evidence="15">
    <location>
        <begin position="120"/>
        <end position="319"/>
    </location>
</feature>
<evidence type="ECO:0000256" key="11">
    <source>
        <dbReference type="ARBA" id="ARBA00048600"/>
    </source>
</evidence>
<dbReference type="PROSITE" id="PS50975">
    <property type="entry name" value="ATP_GRASP"/>
    <property type="match status" value="1"/>
</dbReference>
<dbReference type="InterPro" id="IPR011054">
    <property type="entry name" value="Rudment_hybrid_motif"/>
</dbReference>
<keyword evidence="8 12" id="KW-0067">ATP-binding</keyword>
<feature type="domain" description="Biotin carboxylation" evidence="16">
    <location>
        <begin position="2"/>
        <end position="456"/>
    </location>
</feature>
<dbReference type="PANTHER" id="PTHR48095:SF5">
    <property type="entry name" value="BLL7292 PROTEIN"/>
    <property type="match status" value="1"/>
</dbReference>
<dbReference type="Pfam" id="PF02785">
    <property type="entry name" value="Biotin_carb_C"/>
    <property type="match status" value="1"/>
</dbReference>
<dbReference type="Gene3D" id="3.30.470.20">
    <property type="entry name" value="ATP-grasp fold, B domain"/>
    <property type="match status" value="1"/>
</dbReference>
<dbReference type="PROSITE" id="PS00188">
    <property type="entry name" value="BIOTIN"/>
    <property type="match status" value="1"/>
</dbReference>
<dbReference type="SMART" id="SM00878">
    <property type="entry name" value="Biotin_carb_C"/>
    <property type="match status" value="1"/>
</dbReference>
<keyword evidence="19" id="KW-1185">Reference proteome</keyword>
<feature type="region of interest" description="Disordered" evidence="13">
    <location>
        <begin position="463"/>
        <end position="495"/>
    </location>
</feature>
<dbReference type="PROSITE" id="PS00867">
    <property type="entry name" value="CPSASE_2"/>
    <property type="match status" value="1"/>
</dbReference>
<dbReference type="Pfam" id="PF00364">
    <property type="entry name" value="Biotin_lipoyl"/>
    <property type="match status" value="1"/>
</dbReference>
<dbReference type="SUPFAM" id="SSF51246">
    <property type="entry name" value="Rudiment single hybrid motif"/>
    <property type="match status" value="1"/>
</dbReference>
<dbReference type="CDD" id="cd06850">
    <property type="entry name" value="biotinyl_domain"/>
    <property type="match status" value="1"/>
</dbReference>
<feature type="domain" description="CoA carboxyltransferase C-terminal" evidence="17">
    <location>
        <begin position="842"/>
        <end position="1081"/>
    </location>
</feature>
<comment type="catalytic activity">
    <reaction evidence="11">
        <text>N(6)-biotinyl-L-lysyl-[protein] + hydrogencarbonate + ATP = N(6)-carboxybiotinyl-L-lysyl-[protein] + ADP + phosphate + H(+)</text>
        <dbReference type="Rhea" id="RHEA:13501"/>
        <dbReference type="Rhea" id="RHEA-COMP:10505"/>
        <dbReference type="Rhea" id="RHEA-COMP:10506"/>
        <dbReference type="ChEBI" id="CHEBI:15378"/>
        <dbReference type="ChEBI" id="CHEBI:17544"/>
        <dbReference type="ChEBI" id="CHEBI:30616"/>
        <dbReference type="ChEBI" id="CHEBI:43474"/>
        <dbReference type="ChEBI" id="CHEBI:83144"/>
        <dbReference type="ChEBI" id="CHEBI:83145"/>
        <dbReference type="ChEBI" id="CHEBI:456216"/>
        <dbReference type="EC" id="6.3.4.14"/>
    </reaction>
</comment>
<proteinExistence type="predicted"/>
<feature type="domain" description="Lipoyl-binding" evidence="14">
    <location>
        <begin position="487"/>
        <end position="561"/>
    </location>
</feature>
<dbReference type="PROSITE" id="PS50979">
    <property type="entry name" value="BC"/>
    <property type="match status" value="1"/>
</dbReference>
<dbReference type="InterPro" id="IPR005482">
    <property type="entry name" value="Biotin_COase_C"/>
</dbReference>
<evidence type="ECO:0000313" key="18">
    <source>
        <dbReference type="EMBL" id="NWN91837.1"/>
    </source>
</evidence>
<evidence type="ECO:0000256" key="12">
    <source>
        <dbReference type="PROSITE-ProRule" id="PRU00409"/>
    </source>
</evidence>
<comment type="pathway">
    <text evidence="3">Lipid metabolism; malonyl-CoA biosynthesis; malonyl-CoA from acetyl-CoA: step 1/1.</text>
</comment>
<dbReference type="Gene3D" id="3.30.1490.20">
    <property type="entry name" value="ATP-grasp fold, A domain"/>
    <property type="match status" value="1"/>
</dbReference>